<sequence length="87" mass="10186">MKYEYAKSFIRDTKKVPEDTKSGIKSLVESVGLVEHFGQLSNVKKMKGYSNAFRIRIGDYRVGVLLEEDNLILTRVLHRKEIYKYFP</sequence>
<organism evidence="2 3">
    <name type="scientific">Dyadobacter arcticus</name>
    <dbReference type="NCBI Taxonomy" id="1078754"/>
    <lineage>
        <taxon>Bacteria</taxon>
        <taxon>Pseudomonadati</taxon>
        <taxon>Bacteroidota</taxon>
        <taxon>Cytophagia</taxon>
        <taxon>Cytophagales</taxon>
        <taxon>Spirosomataceae</taxon>
        <taxon>Dyadobacter</taxon>
    </lineage>
</organism>
<dbReference type="InterPro" id="IPR052747">
    <property type="entry name" value="TA_system_RelE_toxin"/>
</dbReference>
<keyword evidence="3" id="KW-1185">Reference proteome</keyword>
<dbReference type="SUPFAM" id="SSF143011">
    <property type="entry name" value="RelE-like"/>
    <property type="match status" value="1"/>
</dbReference>
<keyword evidence="1" id="KW-1277">Toxin-antitoxin system</keyword>
<evidence type="ECO:0000313" key="3">
    <source>
        <dbReference type="Proteomes" id="UP001179181"/>
    </source>
</evidence>
<dbReference type="PANTHER" id="PTHR38813:SF1">
    <property type="entry name" value="TOXIN RELE1-RELATED"/>
    <property type="match status" value="1"/>
</dbReference>
<dbReference type="EMBL" id="JAASQJ010000002">
    <property type="protein sequence ID" value="NIJ53391.1"/>
    <property type="molecule type" value="Genomic_DNA"/>
</dbReference>
<proteinExistence type="predicted"/>
<reference evidence="2 3" key="1">
    <citation type="submission" date="2020-03" db="EMBL/GenBank/DDBJ databases">
        <title>Genomic Encyclopedia of Type Strains, Phase IV (KMG-IV): sequencing the most valuable type-strain genomes for metagenomic binning, comparative biology and taxonomic classification.</title>
        <authorList>
            <person name="Goeker M."/>
        </authorList>
    </citation>
    <scope>NUCLEOTIDE SEQUENCE [LARGE SCALE GENOMIC DNA]</scope>
    <source>
        <strain evidence="2 3">DSM 102865</strain>
    </source>
</reference>
<dbReference type="RefSeq" id="WP_167270461.1">
    <property type="nucleotide sequence ID" value="NZ_JAASQJ010000002.1"/>
</dbReference>
<dbReference type="Gene3D" id="3.30.2310.20">
    <property type="entry name" value="RelE-like"/>
    <property type="match status" value="1"/>
</dbReference>
<gene>
    <name evidence="2" type="ORF">FHS68_002561</name>
</gene>
<dbReference type="InterPro" id="IPR035093">
    <property type="entry name" value="RelE/ParE_toxin_dom_sf"/>
</dbReference>
<dbReference type="InterPro" id="IPR007712">
    <property type="entry name" value="RelE/ParE_toxin"/>
</dbReference>
<evidence type="ECO:0000313" key="2">
    <source>
        <dbReference type="EMBL" id="NIJ53391.1"/>
    </source>
</evidence>
<name>A0ABX0UQW5_9BACT</name>
<accession>A0ABX0UQW5</accession>
<dbReference type="Pfam" id="PF05016">
    <property type="entry name" value="ParE_toxin"/>
    <property type="match status" value="1"/>
</dbReference>
<dbReference type="PANTHER" id="PTHR38813">
    <property type="match status" value="1"/>
</dbReference>
<protein>
    <submittedName>
        <fullName evidence="2">mRNA interferase RelE/StbE</fullName>
    </submittedName>
</protein>
<comment type="caution">
    <text evidence="2">The sequence shown here is derived from an EMBL/GenBank/DDBJ whole genome shotgun (WGS) entry which is preliminary data.</text>
</comment>
<evidence type="ECO:0000256" key="1">
    <source>
        <dbReference type="ARBA" id="ARBA00022649"/>
    </source>
</evidence>
<dbReference type="Proteomes" id="UP001179181">
    <property type="component" value="Unassembled WGS sequence"/>
</dbReference>